<reference evidence="1" key="1">
    <citation type="submission" date="2018-05" db="EMBL/GenBank/DDBJ databases">
        <authorList>
            <person name="Ashton P.M."/>
            <person name="Dallman T."/>
            <person name="Nair S."/>
            <person name="De Pinna E."/>
            <person name="Peters T."/>
            <person name="Grant K."/>
        </authorList>
    </citation>
    <scope>NUCLEOTIDE SEQUENCE [LARGE SCALE GENOMIC DNA]</scope>
    <source>
        <strain evidence="1">474878</strain>
    </source>
</reference>
<organism evidence="1">
    <name type="scientific">Salmonella diarizonae</name>
    <dbReference type="NCBI Taxonomy" id="59204"/>
    <lineage>
        <taxon>Bacteria</taxon>
        <taxon>Pseudomonadati</taxon>
        <taxon>Pseudomonadota</taxon>
        <taxon>Gammaproteobacteria</taxon>
        <taxon>Enterobacterales</taxon>
        <taxon>Enterobacteriaceae</taxon>
        <taxon>Salmonella</taxon>
    </lineage>
</organism>
<proteinExistence type="predicted"/>
<gene>
    <name evidence="1" type="ORF">DLB95_25655</name>
</gene>
<accession>A0A5Y3W9Q2</accession>
<dbReference type="AlphaFoldDB" id="A0A5Y3W9Q2"/>
<protein>
    <submittedName>
        <fullName evidence="1">Uncharacterized protein</fullName>
    </submittedName>
</protein>
<comment type="caution">
    <text evidence="1">The sequence shown here is derived from an EMBL/GenBank/DDBJ whole genome shotgun (WGS) entry which is preliminary data.</text>
</comment>
<dbReference type="EMBL" id="AAIYJF010000033">
    <property type="protein sequence ID" value="ECJ4380501.1"/>
    <property type="molecule type" value="Genomic_DNA"/>
</dbReference>
<dbReference type="Proteomes" id="UP000839781">
    <property type="component" value="Unassembled WGS sequence"/>
</dbReference>
<sequence>MITHAVTVQRSGQLQRARQTAPPINHLSHNITVVLFRQLADILHLRISPDRYNLQKIPCNICAFIGCNDPDVNEEQAKGWEIWNETGFTLDVFSGGIFISTNAPNF</sequence>
<name>A0A5Y3W9Q2_SALDZ</name>
<evidence type="ECO:0000313" key="1">
    <source>
        <dbReference type="EMBL" id="ECJ4380501.1"/>
    </source>
</evidence>